<dbReference type="AlphaFoldDB" id="A0A3E2WP27"/>
<keyword evidence="1" id="KW-0175">Coiled coil</keyword>
<comment type="caution">
    <text evidence="3">The sequence shown here is derived from an EMBL/GenBank/DDBJ whole genome shotgun (WGS) entry which is preliminary data.</text>
</comment>
<keyword evidence="2" id="KW-0812">Transmembrane</keyword>
<gene>
    <name evidence="3" type="ORF">DWX41_16620</name>
</gene>
<reference evidence="3 4" key="1">
    <citation type="submission" date="2018-08" db="EMBL/GenBank/DDBJ databases">
        <title>A genome reference for cultivated species of the human gut microbiota.</title>
        <authorList>
            <person name="Zou Y."/>
            <person name="Xue W."/>
            <person name="Luo G."/>
        </authorList>
    </citation>
    <scope>NUCLEOTIDE SEQUENCE [LARGE SCALE GENOMIC DNA]</scope>
    <source>
        <strain evidence="3 4">AF19-21</strain>
    </source>
</reference>
<accession>A0A3E2WP27</accession>
<evidence type="ECO:0008006" key="5">
    <source>
        <dbReference type="Google" id="ProtNLM"/>
    </source>
</evidence>
<feature type="transmembrane region" description="Helical" evidence="2">
    <location>
        <begin position="771"/>
        <end position="798"/>
    </location>
</feature>
<keyword evidence="2" id="KW-1133">Transmembrane helix</keyword>
<sequence length="1063" mass="115135">MGESVGKISLDLEVKSDLLNEINSVSSSIGDRLRRTLNKSVKKVFNNTGKSTDTAMKSVEKTIEGTMKRATGNVNKTTQSMMKNTTDMIKKTFSDTGKIAGDTINNIGQKSRNLARSILNTFKLKTPSTAPVSAEPVAQKASTKIPVAATPRAPPTLNIDRVSSEMETVKRTMDNLESKIRSHKQKLKDLRESYNRAFNPDVKATIHNKILNEESAINSLTGKMDTLGAKYEKLERQASEFSQAQNASANAIKAATSKMSGMSSILGRFNSAGKKSPSLLSRIGQGFNNIGRHSKKASVNVNSFGGGIGNSLGQMMKWMVILPGIASGIKALTTSLISSLNTNEQFVSSLNLIKSNLMVAFTPIYNAILPAINALMSAIATATSYVASFISLLFGKSFQQSFENTKSLIAAKDAMGAYGNAAKKAGGDATAAGKAAKAAQRDILGFDKIEKLSDNSDSDGSGSADDSNAPVLIQPPNMAALDAATLPWVKKFKDIMSKIFEPFKQAWDREGKATISSMKYALSSVWDLVKSIGRSFLKVWTNGTGELMLTNLLVIFQNIFKIIGNIASGLQDAWEKNSTGTKIIQSIFNLFNIILGTIRNISGATVEWSGKLNFTPLLTSIHGLLQALEPLTSNIGAGLEWFWNNVLLPIAGWTIQTAVPTFLDMLAAAIGAVNAVIDALKPLGTWLFDNFLQPLAEFTGGLFISVMKTITDLLKKFSDWCQEHQTTIQNIAIVVGSFFAAWKIGEFVTKAVGLVTTIINIVGSIKSVAGALSLVTTALGGPVTIAIAAAIAIGILLWKNWDKISTKAKEVWDFVKQKFNEFREFLSGIFTRDWTKNFGVIGKVFNAFFKSISDIWNSIKLIFKGIIDFVAGVFTGDWKRAWEGIKNIFKGVFDGLSGIVKSPINGIIAILNGLIGGVATAVNAVAKMLNKLKVTIPSWVPGIGGKSIGFNLPTWSPGKIPYLAKGGVIDHPTLAMMGEDGKEAVVPLEHNREWIKRISDEMRNQQNTGNEGMSAEVIQLLEKIILLLQTLDIVKIDEESLRKYFIKTTNKNTQATGKCELLT</sequence>
<protein>
    <recommendedName>
        <fullName evidence="5">Phage-related protein</fullName>
    </recommendedName>
</protein>
<feature type="coiled-coil region" evidence="1">
    <location>
        <begin position="217"/>
        <end position="244"/>
    </location>
</feature>
<evidence type="ECO:0000256" key="2">
    <source>
        <dbReference type="SAM" id="Phobius"/>
    </source>
</evidence>
<dbReference type="EMBL" id="QVIA01000020">
    <property type="protein sequence ID" value="RGC28350.1"/>
    <property type="molecule type" value="Genomic_DNA"/>
</dbReference>
<evidence type="ECO:0000313" key="4">
    <source>
        <dbReference type="Proteomes" id="UP000261111"/>
    </source>
</evidence>
<name>A0A3E2WP27_9FIRM</name>
<evidence type="ECO:0000256" key="1">
    <source>
        <dbReference type="SAM" id="Coils"/>
    </source>
</evidence>
<feature type="coiled-coil region" evidence="1">
    <location>
        <begin position="159"/>
        <end position="193"/>
    </location>
</feature>
<evidence type="ECO:0000313" key="3">
    <source>
        <dbReference type="EMBL" id="RGC28350.1"/>
    </source>
</evidence>
<proteinExistence type="predicted"/>
<keyword evidence="2" id="KW-0472">Membrane</keyword>
<dbReference type="Proteomes" id="UP000261111">
    <property type="component" value="Unassembled WGS sequence"/>
</dbReference>
<dbReference type="RefSeq" id="WP_117441112.1">
    <property type="nucleotide sequence ID" value="NZ_QVIA01000020.1"/>
</dbReference>
<organism evidence="3 4">
    <name type="scientific">Hungatella hathewayi</name>
    <dbReference type="NCBI Taxonomy" id="154046"/>
    <lineage>
        <taxon>Bacteria</taxon>
        <taxon>Bacillati</taxon>
        <taxon>Bacillota</taxon>
        <taxon>Clostridia</taxon>
        <taxon>Lachnospirales</taxon>
        <taxon>Lachnospiraceae</taxon>
        <taxon>Hungatella</taxon>
    </lineage>
</organism>